<comment type="caution">
    <text evidence="1">The sequence shown here is derived from an EMBL/GenBank/DDBJ whole genome shotgun (WGS) entry which is preliminary data.</text>
</comment>
<evidence type="ECO:0000313" key="2">
    <source>
        <dbReference type="Proteomes" id="UP000439986"/>
    </source>
</evidence>
<name>A0A844DD32_9BURK</name>
<protein>
    <submittedName>
        <fullName evidence="1">Uncharacterized protein</fullName>
    </submittedName>
</protein>
<organism evidence="1 2">
    <name type="scientific">Duganella aquatilis</name>
    <dbReference type="NCBI Taxonomy" id="2666082"/>
    <lineage>
        <taxon>Bacteria</taxon>
        <taxon>Pseudomonadati</taxon>
        <taxon>Pseudomonadota</taxon>
        <taxon>Betaproteobacteria</taxon>
        <taxon>Burkholderiales</taxon>
        <taxon>Oxalobacteraceae</taxon>
        <taxon>Telluria group</taxon>
        <taxon>Duganella</taxon>
    </lineage>
</organism>
<dbReference type="AlphaFoldDB" id="A0A844DD32"/>
<dbReference type="Proteomes" id="UP000439986">
    <property type="component" value="Unassembled WGS sequence"/>
</dbReference>
<dbReference type="RefSeq" id="WP_154358427.1">
    <property type="nucleotide sequence ID" value="NZ_WKJL01000010.1"/>
</dbReference>
<dbReference type="EMBL" id="WKJL01000010">
    <property type="protein sequence ID" value="MRW85384.1"/>
    <property type="molecule type" value="Genomic_DNA"/>
</dbReference>
<accession>A0A844DD32</accession>
<evidence type="ECO:0000313" key="1">
    <source>
        <dbReference type="EMBL" id="MRW85384.1"/>
    </source>
</evidence>
<proteinExistence type="predicted"/>
<gene>
    <name evidence="1" type="ORF">GJ698_14960</name>
</gene>
<keyword evidence="2" id="KW-1185">Reference proteome</keyword>
<sequence length="114" mass="12460">MSARLLQELELEECPQCIATFYAFFVVANDPTQPRNPMVQHHVSRIVACAAARGFTHADVLAGLVGSGQQLSEQALWLGTRLGEFVGAERMQSMVDDMLADLQNKPINKSGEDA</sequence>
<reference evidence="1 2" key="1">
    <citation type="submission" date="2019-11" db="EMBL/GenBank/DDBJ databases">
        <title>Novel species isolated from a subtropical stream in China.</title>
        <authorList>
            <person name="Lu H."/>
        </authorList>
    </citation>
    <scope>NUCLEOTIDE SEQUENCE [LARGE SCALE GENOMIC DNA]</scope>
    <source>
        <strain evidence="1 2">FT26W</strain>
    </source>
</reference>